<feature type="transmembrane region" description="Helical" evidence="8">
    <location>
        <begin position="148"/>
        <end position="168"/>
    </location>
</feature>
<dbReference type="SUPFAM" id="SSF160240">
    <property type="entry name" value="Cation efflux protein cytoplasmic domain-like"/>
    <property type="match status" value="1"/>
</dbReference>
<dbReference type="Gene3D" id="1.20.1510.10">
    <property type="entry name" value="Cation efflux protein transmembrane domain"/>
    <property type="match status" value="1"/>
</dbReference>
<dbReference type="GO" id="GO:0005886">
    <property type="term" value="C:plasma membrane"/>
    <property type="evidence" value="ECO:0007669"/>
    <property type="project" value="TreeGrafter"/>
</dbReference>
<feature type="transmembrane region" description="Helical" evidence="8">
    <location>
        <begin position="174"/>
        <end position="196"/>
    </location>
</feature>
<feature type="transmembrane region" description="Helical" evidence="8">
    <location>
        <begin position="47"/>
        <end position="65"/>
    </location>
</feature>
<dbReference type="InterPro" id="IPR036837">
    <property type="entry name" value="Cation_efflux_CTD_sf"/>
</dbReference>
<evidence type="ECO:0000313" key="12">
    <source>
        <dbReference type="Proteomes" id="UP000178943"/>
    </source>
</evidence>
<sequence length="274" mass="30936">MNKTNQANSNIEKALLTAIILTITYFIIEIIGGLISGSLSLLSDAGHMLRDVLALFISLGALKLAKKIPSKTKTFGYHRIEIFSAFLNGLLLIVISVWILKEAFHRFYLPRTIESHTMFFVAVIGLIVNIYVAIKLHGSEDLNIKSAFYHVLTDTLSSAAVIFASIWIYFKQQYIIDTLLSVAISIFLILSAITLLKESIFILLEFTPRNIKFDDIIKDIETVAGVNGIHNVHLWSLCSNINVLDAHIYCTENDLCRIEEIKQEIKMRLSKYNI</sequence>
<evidence type="ECO:0000256" key="1">
    <source>
        <dbReference type="ARBA" id="ARBA00004141"/>
    </source>
</evidence>
<evidence type="ECO:0000256" key="8">
    <source>
        <dbReference type="SAM" id="Phobius"/>
    </source>
</evidence>
<evidence type="ECO:0000256" key="7">
    <source>
        <dbReference type="ARBA" id="ARBA00023136"/>
    </source>
</evidence>
<dbReference type="PANTHER" id="PTHR11562">
    <property type="entry name" value="CATION EFFLUX PROTEIN/ ZINC TRANSPORTER"/>
    <property type="match status" value="1"/>
</dbReference>
<evidence type="ECO:0000259" key="9">
    <source>
        <dbReference type="Pfam" id="PF01545"/>
    </source>
</evidence>
<evidence type="ECO:0000256" key="6">
    <source>
        <dbReference type="ARBA" id="ARBA00023065"/>
    </source>
</evidence>
<feature type="domain" description="Cation efflux protein transmembrane" evidence="9">
    <location>
        <begin position="16"/>
        <end position="204"/>
    </location>
</feature>
<dbReference type="PANTHER" id="PTHR11562:SF17">
    <property type="entry name" value="RE54080P-RELATED"/>
    <property type="match status" value="1"/>
</dbReference>
<evidence type="ECO:0000256" key="2">
    <source>
        <dbReference type="ARBA" id="ARBA00008873"/>
    </source>
</evidence>
<gene>
    <name evidence="11" type="ORF">A2Y62_06285</name>
</gene>
<dbReference type="InterPro" id="IPR027470">
    <property type="entry name" value="Cation_efflux_CTD"/>
</dbReference>
<dbReference type="GO" id="GO:0005385">
    <property type="term" value="F:zinc ion transmembrane transporter activity"/>
    <property type="evidence" value="ECO:0007669"/>
    <property type="project" value="TreeGrafter"/>
</dbReference>
<feature type="domain" description="Cation efflux protein cytoplasmic" evidence="10">
    <location>
        <begin position="208"/>
        <end position="270"/>
    </location>
</feature>
<comment type="subcellular location">
    <subcellularLocation>
        <location evidence="1">Membrane</location>
        <topology evidence="1">Multi-pass membrane protein</topology>
    </subcellularLocation>
</comment>
<dbReference type="SUPFAM" id="SSF161111">
    <property type="entry name" value="Cation efflux protein transmembrane domain-like"/>
    <property type="match status" value="1"/>
</dbReference>
<keyword evidence="3" id="KW-0813">Transport</keyword>
<feature type="transmembrane region" description="Helical" evidence="8">
    <location>
        <begin position="77"/>
        <end position="99"/>
    </location>
</feature>
<dbReference type="InterPro" id="IPR027469">
    <property type="entry name" value="Cation_efflux_TMD_sf"/>
</dbReference>
<organism evidence="11 12">
    <name type="scientific">Candidatus Fischerbacteria bacterium RBG_13_37_8</name>
    <dbReference type="NCBI Taxonomy" id="1817863"/>
    <lineage>
        <taxon>Bacteria</taxon>
        <taxon>Candidatus Fischeribacteriota</taxon>
    </lineage>
</organism>
<proteinExistence type="inferred from homology"/>
<keyword evidence="6" id="KW-0406">Ion transport</keyword>
<dbReference type="InterPro" id="IPR050681">
    <property type="entry name" value="CDF/SLC30A"/>
</dbReference>
<protein>
    <submittedName>
        <fullName evidence="11">Cation transporter</fullName>
    </submittedName>
</protein>
<evidence type="ECO:0000256" key="5">
    <source>
        <dbReference type="ARBA" id="ARBA00022989"/>
    </source>
</evidence>
<comment type="caution">
    <text evidence="11">The sequence shown here is derived from an EMBL/GenBank/DDBJ whole genome shotgun (WGS) entry which is preliminary data.</text>
</comment>
<dbReference type="NCBIfam" id="TIGR01297">
    <property type="entry name" value="CDF"/>
    <property type="match status" value="1"/>
</dbReference>
<comment type="similarity">
    <text evidence="2">Belongs to the cation diffusion facilitator (CDF) transporter (TC 2.A.4) family. SLC30A subfamily.</text>
</comment>
<keyword evidence="7 8" id="KW-0472">Membrane</keyword>
<evidence type="ECO:0000313" key="11">
    <source>
        <dbReference type="EMBL" id="OGF62738.1"/>
    </source>
</evidence>
<feature type="transmembrane region" description="Helical" evidence="8">
    <location>
        <begin position="14"/>
        <end position="35"/>
    </location>
</feature>
<evidence type="ECO:0000256" key="3">
    <source>
        <dbReference type="ARBA" id="ARBA00022448"/>
    </source>
</evidence>
<evidence type="ECO:0000259" key="10">
    <source>
        <dbReference type="Pfam" id="PF16916"/>
    </source>
</evidence>
<dbReference type="STRING" id="1817863.A2Y62_06285"/>
<keyword evidence="5 8" id="KW-1133">Transmembrane helix</keyword>
<reference evidence="11 12" key="1">
    <citation type="journal article" date="2016" name="Nat. Commun.">
        <title>Thousands of microbial genomes shed light on interconnected biogeochemical processes in an aquifer system.</title>
        <authorList>
            <person name="Anantharaman K."/>
            <person name="Brown C.T."/>
            <person name="Hug L.A."/>
            <person name="Sharon I."/>
            <person name="Castelle C.J."/>
            <person name="Probst A.J."/>
            <person name="Thomas B.C."/>
            <person name="Singh A."/>
            <person name="Wilkins M.J."/>
            <person name="Karaoz U."/>
            <person name="Brodie E.L."/>
            <person name="Williams K.H."/>
            <person name="Hubbard S.S."/>
            <person name="Banfield J.F."/>
        </authorList>
    </citation>
    <scope>NUCLEOTIDE SEQUENCE [LARGE SCALE GENOMIC DNA]</scope>
</reference>
<feature type="transmembrane region" description="Helical" evidence="8">
    <location>
        <begin position="119"/>
        <end position="136"/>
    </location>
</feature>
<dbReference type="EMBL" id="MFGW01000176">
    <property type="protein sequence ID" value="OGF62738.1"/>
    <property type="molecule type" value="Genomic_DNA"/>
</dbReference>
<accession>A0A1F5VHM6</accession>
<dbReference type="AlphaFoldDB" id="A0A1F5VHM6"/>
<name>A0A1F5VHM6_9BACT</name>
<feature type="non-terminal residue" evidence="11">
    <location>
        <position position="274"/>
    </location>
</feature>
<keyword evidence="4 8" id="KW-0812">Transmembrane</keyword>
<evidence type="ECO:0000256" key="4">
    <source>
        <dbReference type="ARBA" id="ARBA00022692"/>
    </source>
</evidence>
<dbReference type="Pfam" id="PF16916">
    <property type="entry name" value="ZT_dimer"/>
    <property type="match status" value="1"/>
</dbReference>
<dbReference type="InterPro" id="IPR058533">
    <property type="entry name" value="Cation_efflux_TM"/>
</dbReference>
<dbReference type="Proteomes" id="UP000178943">
    <property type="component" value="Unassembled WGS sequence"/>
</dbReference>
<dbReference type="InterPro" id="IPR002524">
    <property type="entry name" value="Cation_efflux"/>
</dbReference>
<dbReference type="Pfam" id="PF01545">
    <property type="entry name" value="Cation_efflux"/>
    <property type="match status" value="1"/>
</dbReference>